<dbReference type="PANTHER" id="PTHR43791">
    <property type="entry name" value="PERMEASE-RELATED"/>
    <property type="match status" value="1"/>
</dbReference>
<evidence type="ECO:0000256" key="6">
    <source>
        <dbReference type="SAM" id="Phobius"/>
    </source>
</evidence>
<keyword evidence="10" id="KW-1185">Reference proteome</keyword>
<dbReference type="SUPFAM" id="SSF103473">
    <property type="entry name" value="MFS general substrate transporter"/>
    <property type="match status" value="1"/>
</dbReference>
<evidence type="ECO:0000313" key="9">
    <source>
        <dbReference type="EMBL" id="KAL1504059.1"/>
    </source>
</evidence>
<gene>
    <name evidence="9" type="ORF">AB1Y20_010469</name>
</gene>
<evidence type="ECO:0000259" key="8">
    <source>
        <dbReference type="PROSITE" id="PS50850"/>
    </source>
</evidence>
<evidence type="ECO:0000256" key="5">
    <source>
        <dbReference type="ARBA" id="ARBA00023136"/>
    </source>
</evidence>
<evidence type="ECO:0000256" key="4">
    <source>
        <dbReference type="ARBA" id="ARBA00022989"/>
    </source>
</evidence>
<dbReference type="GO" id="GO:0016020">
    <property type="term" value="C:membrane"/>
    <property type="evidence" value="ECO:0007669"/>
    <property type="project" value="UniProtKB-SubCell"/>
</dbReference>
<dbReference type="InterPro" id="IPR036259">
    <property type="entry name" value="MFS_trans_sf"/>
</dbReference>
<dbReference type="InterPro" id="IPR020846">
    <property type="entry name" value="MFS_dom"/>
</dbReference>
<sequence>MLLLSFAARALVCSFLVVAAAVGARRLSNTLSRRSNASGEPTATPSVPVPSETLAEELPHGMFRVLLQHLLLPLALGYGLCLSDRTNMAMAQLQMAGDLGLSQADFGAAASAFFLPYVALQVPANYFLSRVSAKRVLAGYVMCWSSVSAMHSFLHSSGELVVLRLLLGIAEAGYYPGCLYVMARWFPSQVAGQAVALLFSISLVFSSVTLGSSGLIMDSLDGALGVRGWRWLFLIQSLPGIPIALSILAFVDDDPHDCEWLTPSQRRYLVDRFRGEARLGKLADSLIAQLRQLLLLPSTWVLGLQFFSGETPLHQGGLKSMLVPIPMRIGVRFSIADCELRCGAIFALHARS</sequence>
<feature type="transmembrane region" description="Helical" evidence="6">
    <location>
        <begin position="194"/>
        <end position="217"/>
    </location>
</feature>
<dbReference type="GO" id="GO:0022857">
    <property type="term" value="F:transmembrane transporter activity"/>
    <property type="evidence" value="ECO:0007669"/>
    <property type="project" value="InterPro"/>
</dbReference>
<keyword evidence="5 6" id="KW-0472">Membrane</keyword>
<evidence type="ECO:0000256" key="3">
    <source>
        <dbReference type="ARBA" id="ARBA00022692"/>
    </source>
</evidence>
<evidence type="ECO:0000256" key="1">
    <source>
        <dbReference type="ARBA" id="ARBA00004141"/>
    </source>
</evidence>
<dbReference type="InterPro" id="IPR011701">
    <property type="entry name" value="MFS"/>
</dbReference>
<dbReference type="Proteomes" id="UP001515480">
    <property type="component" value="Unassembled WGS sequence"/>
</dbReference>
<organism evidence="9 10">
    <name type="scientific">Prymnesium parvum</name>
    <name type="common">Toxic golden alga</name>
    <dbReference type="NCBI Taxonomy" id="97485"/>
    <lineage>
        <taxon>Eukaryota</taxon>
        <taxon>Haptista</taxon>
        <taxon>Haptophyta</taxon>
        <taxon>Prymnesiophyceae</taxon>
        <taxon>Prymnesiales</taxon>
        <taxon>Prymnesiaceae</taxon>
        <taxon>Prymnesium</taxon>
    </lineage>
</organism>
<dbReference type="AlphaFoldDB" id="A0AB34IRH0"/>
<dbReference type="PANTHER" id="PTHR43791:SF36">
    <property type="entry name" value="TRANSPORTER, PUTATIVE (AFU_ORTHOLOGUE AFUA_6G08340)-RELATED"/>
    <property type="match status" value="1"/>
</dbReference>
<dbReference type="Gene3D" id="1.20.1250.20">
    <property type="entry name" value="MFS general substrate transporter like domains"/>
    <property type="match status" value="1"/>
</dbReference>
<accession>A0AB34IRH0</accession>
<keyword evidence="7" id="KW-0732">Signal</keyword>
<feature type="signal peptide" evidence="7">
    <location>
        <begin position="1"/>
        <end position="21"/>
    </location>
</feature>
<keyword evidence="4 6" id="KW-1133">Transmembrane helix</keyword>
<reference evidence="9 10" key="1">
    <citation type="journal article" date="2024" name="Science">
        <title>Giant polyketide synthase enzymes in the biosynthesis of giant marine polyether toxins.</title>
        <authorList>
            <person name="Fallon T.R."/>
            <person name="Shende V.V."/>
            <person name="Wierzbicki I.H."/>
            <person name="Pendleton A.L."/>
            <person name="Watervoot N.F."/>
            <person name="Auber R.P."/>
            <person name="Gonzalez D.J."/>
            <person name="Wisecaver J.H."/>
            <person name="Moore B.S."/>
        </authorList>
    </citation>
    <scope>NUCLEOTIDE SEQUENCE [LARGE SCALE GENOMIC DNA]</scope>
    <source>
        <strain evidence="9 10">12B1</strain>
    </source>
</reference>
<protein>
    <recommendedName>
        <fullName evidence="8">Major facilitator superfamily (MFS) profile domain-containing protein</fullName>
    </recommendedName>
</protein>
<proteinExistence type="predicted"/>
<feature type="transmembrane region" description="Helical" evidence="6">
    <location>
        <begin position="229"/>
        <end position="251"/>
    </location>
</feature>
<evidence type="ECO:0000256" key="2">
    <source>
        <dbReference type="ARBA" id="ARBA00022448"/>
    </source>
</evidence>
<dbReference type="EMBL" id="JBGBPQ010000020">
    <property type="protein sequence ID" value="KAL1504059.1"/>
    <property type="molecule type" value="Genomic_DNA"/>
</dbReference>
<dbReference type="PROSITE" id="PS50850">
    <property type="entry name" value="MFS"/>
    <property type="match status" value="1"/>
</dbReference>
<feature type="transmembrane region" description="Helical" evidence="6">
    <location>
        <begin position="136"/>
        <end position="154"/>
    </location>
</feature>
<dbReference type="Pfam" id="PF07690">
    <property type="entry name" value="MFS_1"/>
    <property type="match status" value="1"/>
</dbReference>
<name>A0AB34IRH0_PRYPA</name>
<evidence type="ECO:0000313" key="10">
    <source>
        <dbReference type="Proteomes" id="UP001515480"/>
    </source>
</evidence>
<feature type="domain" description="Major facilitator superfamily (MFS) profile" evidence="8">
    <location>
        <begin position="70"/>
        <end position="352"/>
    </location>
</feature>
<feature type="transmembrane region" description="Helical" evidence="6">
    <location>
        <begin position="160"/>
        <end position="182"/>
    </location>
</feature>
<feature type="chain" id="PRO_5044336591" description="Major facilitator superfamily (MFS) profile domain-containing protein" evidence="7">
    <location>
        <begin position="22"/>
        <end position="352"/>
    </location>
</feature>
<keyword evidence="3 6" id="KW-0812">Transmembrane</keyword>
<comment type="subcellular location">
    <subcellularLocation>
        <location evidence="1">Membrane</location>
        <topology evidence="1">Multi-pass membrane protein</topology>
    </subcellularLocation>
</comment>
<comment type="caution">
    <text evidence="9">The sequence shown here is derived from an EMBL/GenBank/DDBJ whole genome shotgun (WGS) entry which is preliminary data.</text>
</comment>
<evidence type="ECO:0000256" key="7">
    <source>
        <dbReference type="SAM" id="SignalP"/>
    </source>
</evidence>
<keyword evidence="2" id="KW-0813">Transport</keyword>